<accession>A0A1R4G155</accession>
<dbReference type="EMBL" id="FUIE01000045">
    <property type="protein sequence ID" value="SJM61960.1"/>
    <property type="molecule type" value="Genomic_DNA"/>
</dbReference>
<proteinExistence type="predicted"/>
<sequence>MVDKAVLRRRIERLDAPADIKVLLEKLLEATLVVGDKIIQVGSKILEVVFDFAKAYPSIALGVAAALVMSFLVHSIPGLGPILSPFLTPILLILGIGLGALNEMMDVSMKVKMAGVEAQFRSFGMR</sequence>
<feature type="transmembrane region" description="Helical" evidence="1">
    <location>
        <begin position="82"/>
        <end position="101"/>
    </location>
</feature>
<reference evidence="2 3" key="1">
    <citation type="submission" date="2017-02" db="EMBL/GenBank/DDBJ databases">
        <authorList>
            <person name="Peterson S.W."/>
        </authorList>
    </citation>
    <scope>NUCLEOTIDE SEQUENCE [LARGE SCALE GENOMIC DNA]</scope>
    <source>
        <strain evidence="2 3">3F5N</strain>
    </source>
</reference>
<evidence type="ECO:0000313" key="2">
    <source>
        <dbReference type="EMBL" id="SJM61960.1"/>
    </source>
</evidence>
<protein>
    <submittedName>
        <fullName evidence="2">Uncharacterized protein</fullName>
    </submittedName>
</protein>
<name>A0A1R4G155_BREDI</name>
<dbReference type="Proteomes" id="UP000195766">
    <property type="component" value="Unassembled WGS sequence"/>
</dbReference>
<gene>
    <name evidence="2" type="ORF">FM111_08615</name>
</gene>
<keyword evidence="1" id="KW-0812">Transmembrane</keyword>
<dbReference type="AlphaFoldDB" id="A0A1R4G155"/>
<feature type="transmembrane region" description="Helical" evidence="1">
    <location>
        <begin position="55"/>
        <end position="76"/>
    </location>
</feature>
<keyword evidence="1" id="KW-0472">Membrane</keyword>
<evidence type="ECO:0000313" key="3">
    <source>
        <dbReference type="Proteomes" id="UP000195766"/>
    </source>
</evidence>
<dbReference type="RefSeq" id="WP_179205063.1">
    <property type="nucleotide sequence ID" value="NZ_FUIE01000045.1"/>
</dbReference>
<keyword evidence="1" id="KW-1133">Transmembrane helix</keyword>
<evidence type="ECO:0000256" key="1">
    <source>
        <dbReference type="SAM" id="Phobius"/>
    </source>
</evidence>
<organism evidence="2 3">
    <name type="scientific">Brevundimonas diminuta 3F5N</name>
    <dbReference type="NCBI Taxonomy" id="1255603"/>
    <lineage>
        <taxon>Bacteria</taxon>
        <taxon>Pseudomonadati</taxon>
        <taxon>Pseudomonadota</taxon>
        <taxon>Alphaproteobacteria</taxon>
        <taxon>Caulobacterales</taxon>
        <taxon>Caulobacteraceae</taxon>
        <taxon>Brevundimonas</taxon>
    </lineage>
</organism>